<sequence length="350" mass="39820">MDTEKVSFSSVSSIADGKATPVPVVAHQSWFKRLVLRLFSNARSGSGKGKSKSFGLHNSSSSQCLAHTLNTLKVIQEQTSAAAPRDFSFRITPDKLPISVHYAIQTKDEEYFLIRKELVLRRSRPFFNKIFGKGSLKDSSAFPAAILLDFGNIILGIFVEWTYDRGIRLMQSDDDTSDEENSPREAIRGIIHLFMEIIFFADRYSLGEFQDDFLELFIQLLKDDNSPLDIYHVRRFHRRISQDSKIRVFLVDWVAFIIQEIDASGKSKRKNSALNGYLSLNKRETLIKLLHLLEGGKIRPPHGNFPDPRNAPSCVYHHHGSGKKCRQRVLAGSFMQKDFKVKAKSRGLEL</sequence>
<dbReference type="OrthoDB" id="3520682at2759"/>
<gene>
    <name evidence="1" type="ORF">BOTNAR_0018g00110</name>
</gene>
<organism evidence="1 2">
    <name type="scientific">Botryotinia narcissicola</name>
    <dbReference type="NCBI Taxonomy" id="278944"/>
    <lineage>
        <taxon>Eukaryota</taxon>
        <taxon>Fungi</taxon>
        <taxon>Dikarya</taxon>
        <taxon>Ascomycota</taxon>
        <taxon>Pezizomycotina</taxon>
        <taxon>Leotiomycetes</taxon>
        <taxon>Helotiales</taxon>
        <taxon>Sclerotiniaceae</taxon>
        <taxon>Botryotinia</taxon>
    </lineage>
</organism>
<reference evidence="1 2" key="1">
    <citation type="submission" date="2017-12" db="EMBL/GenBank/DDBJ databases">
        <title>Comparative genomics of Botrytis spp.</title>
        <authorList>
            <person name="Valero-Jimenez C.A."/>
            <person name="Tapia P."/>
            <person name="Veloso J."/>
            <person name="Silva-Moreno E."/>
            <person name="Staats M."/>
            <person name="Valdes J.H."/>
            <person name="Van Kan J.A.L."/>
        </authorList>
    </citation>
    <scope>NUCLEOTIDE SEQUENCE [LARGE SCALE GENOMIC DNA]</scope>
    <source>
        <strain evidence="1 2">MUCL2120</strain>
    </source>
</reference>
<accession>A0A4Z1J587</accession>
<proteinExistence type="predicted"/>
<dbReference type="AlphaFoldDB" id="A0A4Z1J587"/>
<evidence type="ECO:0000313" key="1">
    <source>
        <dbReference type="EMBL" id="TGO68889.1"/>
    </source>
</evidence>
<name>A0A4Z1J587_9HELO</name>
<dbReference type="EMBL" id="PQXJ01000018">
    <property type="protein sequence ID" value="TGO68889.1"/>
    <property type="molecule type" value="Genomic_DNA"/>
</dbReference>
<protein>
    <recommendedName>
        <fullName evidence="3">BTB domain-containing protein</fullName>
    </recommendedName>
</protein>
<evidence type="ECO:0008006" key="3">
    <source>
        <dbReference type="Google" id="ProtNLM"/>
    </source>
</evidence>
<dbReference type="Proteomes" id="UP000297452">
    <property type="component" value="Unassembled WGS sequence"/>
</dbReference>
<keyword evidence="2" id="KW-1185">Reference proteome</keyword>
<evidence type="ECO:0000313" key="2">
    <source>
        <dbReference type="Proteomes" id="UP000297452"/>
    </source>
</evidence>
<comment type="caution">
    <text evidence="1">The sequence shown here is derived from an EMBL/GenBank/DDBJ whole genome shotgun (WGS) entry which is preliminary data.</text>
</comment>